<evidence type="ECO:0000256" key="1">
    <source>
        <dbReference type="SAM" id="MobiDB-lite"/>
    </source>
</evidence>
<dbReference type="RefSeq" id="WP_219202390.1">
    <property type="nucleotide sequence ID" value="NZ_JAHWQX010000003.1"/>
</dbReference>
<organism evidence="3 4">
    <name type="scientific">Pseudohoeflea coraliihabitans</name>
    <dbReference type="NCBI Taxonomy" id="2860393"/>
    <lineage>
        <taxon>Bacteria</taxon>
        <taxon>Pseudomonadati</taxon>
        <taxon>Pseudomonadota</taxon>
        <taxon>Alphaproteobacteria</taxon>
        <taxon>Hyphomicrobiales</taxon>
        <taxon>Rhizobiaceae</taxon>
        <taxon>Pseudohoeflea</taxon>
    </lineage>
</organism>
<evidence type="ECO:0000256" key="2">
    <source>
        <dbReference type="SAM" id="SignalP"/>
    </source>
</evidence>
<accession>A0ABS6WR43</accession>
<evidence type="ECO:0000313" key="4">
    <source>
        <dbReference type="Proteomes" id="UP001430804"/>
    </source>
</evidence>
<reference evidence="3" key="1">
    <citation type="submission" date="2021-07" db="EMBL/GenBank/DDBJ databases">
        <title>Pseudohoeflea marina sp. nov. a polyhydroxyalcanoate-producing bacterium.</title>
        <authorList>
            <person name="Zheng W."/>
            <person name="Yu S."/>
            <person name="Huang Y."/>
        </authorList>
    </citation>
    <scope>NUCLEOTIDE SEQUENCE</scope>
    <source>
        <strain evidence="3">DP4N28-3</strain>
    </source>
</reference>
<feature type="chain" id="PRO_5045798733" evidence="2">
    <location>
        <begin position="30"/>
        <end position="207"/>
    </location>
</feature>
<feature type="compositionally biased region" description="Basic and acidic residues" evidence="1">
    <location>
        <begin position="185"/>
        <end position="198"/>
    </location>
</feature>
<feature type="region of interest" description="Disordered" evidence="1">
    <location>
        <begin position="185"/>
        <end position="207"/>
    </location>
</feature>
<name>A0ABS6WR43_9HYPH</name>
<protein>
    <submittedName>
        <fullName evidence="3">Invasion associated locus B family protein</fullName>
    </submittedName>
</protein>
<feature type="signal peptide" evidence="2">
    <location>
        <begin position="1"/>
        <end position="29"/>
    </location>
</feature>
<keyword evidence="4" id="KW-1185">Reference proteome</keyword>
<dbReference type="Pfam" id="PF06776">
    <property type="entry name" value="IalB"/>
    <property type="match status" value="1"/>
</dbReference>
<proteinExistence type="predicted"/>
<gene>
    <name evidence="3" type="ORF">KY465_14095</name>
</gene>
<keyword evidence="2" id="KW-0732">Signal</keyword>
<sequence length="207" mass="22543">MTLTSKSIAKLAIAASFAAATFAALPASAQQQAAPRQGWYKVCTKQEDNDVCIVQNIISAPSGQLLTAVGLIEVSGKVNRKVMQVSVPSARMIQPGINLQVDGGSAQRIEYSVCMPDKCVAEVLLTDQMISSFKRGGEMVLTSVNFQRTPNPIKITLEGFTQAYDGEPIKQSELQERQRLLQEEMSKKAEAARKKLEEAQNAAKQQQ</sequence>
<comment type="caution">
    <text evidence="3">The sequence shown here is derived from an EMBL/GenBank/DDBJ whole genome shotgun (WGS) entry which is preliminary data.</text>
</comment>
<evidence type="ECO:0000313" key="3">
    <source>
        <dbReference type="EMBL" id="MBW3098411.1"/>
    </source>
</evidence>
<dbReference type="Proteomes" id="UP001430804">
    <property type="component" value="Unassembled WGS sequence"/>
</dbReference>
<dbReference type="EMBL" id="JAHWQX010000003">
    <property type="protein sequence ID" value="MBW3098411.1"/>
    <property type="molecule type" value="Genomic_DNA"/>
</dbReference>
<dbReference type="InterPro" id="IPR010642">
    <property type="entry name" value="Invasion_prot_B"/>
</dbReference>